<dbReference type="Gene3D" id="1.10.10.60">
    <property type="entry name" value="Homeodomain-like"/>
    <property type="match status" value="2"/>
</dbReference>
<feature type="domain" description="Response regulatory" evidence="12">
    <location>
        <begin position="3"/>
        <end position="120"/>
    </location>
</feature>
<comment type="caution">
    <text evidence="13">The sequence shown here is derived from an EMBL/GenBank/DDBJ whole genome shotgun (WGS) entry which is preliminary data.</text>
</comment>
<dbReference type="RefSeq" id="WP_109627048.1">
    <property type="nucleotide sequence ID" value="NZ_JANKBI010000024.1"/>
</dbReference>
<dbReference type="PRINTS" id="PR00032">
    <property type="entry name" value="HTHARAC"/>
</dbReference>
<keyword evidence="8" id="KW-0804">Transcription</keyword>
<keyword evidence="7" id="KW-0238">DNA-binding</keyword>
<protein>
    <recommendedName>
        <fullName evidence="2">Stage 0 sporulation protein A homolog</fullName>
    </recommendedName>
</protein>
<evidence type="ECO:0000313" key="13">
    <source>
        <dbReference type="EMBL" id="PWJ75189.1"/>
    </source>
</evidence>
<evidence type="ECO:0000256" key="8">
    <source>
        <dbReference type="ARBA" id="ARBA00023163"/>
    </source>
</evidence>
<dbReference type="InterPro" id="IPR011006">
    <property type="entry name" value="CheY-like_superfamily"/>
</dbReference>
<dbReference type="PANTHER" id="PTHR42713">
    <property type="entry name" value="HISTIDINE KINASE-RELATED"/>
    <property type="match status" value="1"/>
</dbReference>
<dbReference type="SUPFAM" id="SSF52172">
    <property type="entry name" value="CheY-like"/>
    <property type="match status" value="1"/>
</dbReference>
<dbReference type="GO" id="GO:0043565">
    <property type="term" value="F:sequence-specific DNA binding"/>
    <property type="evidence" value="ECO:0007669"/>
    <property type="project" value="InterPro"/>
</dbReference>
<keyword evidence="3" id="KW-0963">Cytoplasm</keyword>
<dbReference type="PROSITE" id="PS50110">
    <property type="entry name" value="RESPONSE_REGULATORY"/>
    <property type="match status" value="1"/>
</dbReference>
<proteinExistence type="predicted"/>
<dbReference type="Pfam" id="PF00072">
    <property type="entry name" value="Response_reg"/>
    <property type="match status" value="1"/>
</dbReference>
<organism evidence="13 14">
    <name type="scientific">Murimonas intestini</name>
    <dbReference type="NCBI Taxonomy" id="1337051"/>
    <lineage>
        <taxon>Bacteria</taxon>
        <taxon>Bacillati</taxon>
        <taxon>Bacillota</taxon>
        <taxon>Clostridia</taxon>
        <taxon>Lachnospirales</taxon>
        <taxon>Lachnospiraceae</taxon>
        <taxon>Murimonas</taxon>
    </lineage>
</organism>
<dbReference type="AlphaFoldDB" id="A0AB73T425"/>
<feature type="modified residue" description="4-aspartylphosphate" evidence="10">
    <location>
        <position position="55"/>
    </location>
</feature>
<dbReference type="InterPro" id="IPR051552">
    <property type="entry name" value="HptR"/>
</dbReference>
<dbReference type="SMART" id="SM00342">
    <property type="entry name" value="HTH_ARAC"/>
    <property type="match status" value="1"/>
</dbReference>
<evidence type="ECO:0000256" key="3">
    <source>
        <dbReference type="ARBA" id="ARBA00022490"/>
    </source>
</evidence>
<comment type="subcellular location">
    <subcellularLocation>
        <location evidence="1">Cytoplasm</location>
    </subcellularLocation>
</comment>
<dbReference type="Gene3D" id="3.40.50.2300">
    <property type="match status" value="1"/>
</dbReference>
<evidence type="ECO:0000256" key="6">
    <source>
        <dbReference type="ARBA" id="ARBA00023015"/>
    </source>
</evidence>
<evidence type="ECO:0000256" key="9">
    <source>
        <dbReference type="ARBA" id="ARBA00024867"/>
    </source>
</evidence>
<evidence type="ECO:0000313" key="14">
    <source>
        <dbReference type="Proteomes" id="UP000245412"/>
    </source>
</evidence>
<dbReference type="GO" id="GO:0003700">
    <property type="term" value="F:DNA-binding transcription factor activity"/>
    <property type="evidence" value="ECO:0007669"/>
    <property type="project" value="InterPro"/>
</dbReference>
<keyword evidence="5" id="KW-0902">Two-component regulatory system</keyword>
<keyword evidence="4 10" id="KW-0597">Phosphoprotein</keyword>
<reference evidence="13 14" key="1">
    <citation type="submission" date="2018-05" db="EMBL/GenBank/DDBJ databases">
        <authorList>
            <person name="Goeker M."/>
            <person name="Huntemann M."/>
            <person name="Clum A."/>
            <person name="Pillay M."/>
            <person name="Palaniappan K."/>
            <person name="Varghese N."/>
            <person name="Mikhailova N."/>
            <person name="Stamatis D."/>
            <person name="Reddy T."/>
            <person name="Daum C."/>
            <person name="Shapiro N."/>
            <person name="Ivanova N."/>
            <person name="Kyrpides N."/>
            <person name="Woyke T."/>
        </authorList>
    </citation>
    <scope>NUCLEOTIDE SEQUENCE [LARGE SCALE GENOMIC DNA]</scope>
    <source>
        <strain evidence="13 14">DSM 26524</strain>
    </source>
</reference>
<dbReference type="GO" id="GO:0000160">
    <property type="term" value="P:phosphorelay signal transduction system"/>
    <property type="evidence" value="ECO:0007669"/>
    <property type="project" value="UniProtKB-KW"/>
</dbReference>
<dbReference type="EMBL" id="QGGY01000007">
    <property type="protein sequence ID" value="PWJ75189.1"/>
    <property type="molecule type" value="Genomic_DNA"/>
</dbReference>
<dbReference type="GO" id="GO:0005737">
    <property type="term" value="C:cytoplasm"/>
    <property type="evidence" value="ECO:0007669"/>
    <property type="project" value="UniProtKB-SubCell"/>
</dbReference>
<dbReference type="Proteomes" id="UP000245412">
    <property type="component" value="Unassembled WGS sequence"/>
</dbReference>
<keyword evidence="14" id="KW-1185">Reference proteome</keyword>
<evidence type="ECO:0000256" key="1">
    <source>
        <dbReference type="ARBA" id="ARBA00004496"/>
    </source>
</evidence>
<dbReference type="Pfam" id="PF12833">
    <property type="entry name" value="HTH_18"/>
    <property type="match status" value="1"/>
</dbReference>
<dbReference type="SUPFAM" id="SSF46689">
    <property type="entry name" value="Homeodomain-like"/>
    <property type="match status" value="2"/>
</dbReference>
<dbReference type="InterPro" id="IPR009057">
    <property type="entry name" value="Homeodomain-like_sf"/>
</dbReference>
<dbReference type="InterPro" id="IPR001789">
    <property type="entry name" value="Sig_transdc_resp-reg_receiver"/>
</dbReference>
<dbReference type="InterPro" id="IPR018060">
    <property type="entry name" value="HTH_AraC"/>
</dbReference>
<accession>A0AB73T425</accession>
<dbReference type="InterPro" id="IPR020449">
    <property type="entry name" value="Tscrpt_reg_AraC-type_HTH"/>
</dbReference>
<dbReference type="SMART" id="SM00448">
    <property type="entry name" value="REC"/>
    <property type="match status" value="1"/>
</dbReference>
<evidence type="ECO:0000256" key="4">
    <source>
        <dbReference type="ARBA" id="ARBA00022553"/>
    </source>
</evidence>
<evidence type="ECO:0000256" key="10">
    <source>
        <dbReference type="PROSITE-ProRule" id="PRU00169"/>
    </source>
</evidence>
<feature type="domain" description="HTH araC/xylS-type" evidence="11">
    <location>
        <begin position="417"/>
        <end position="515"/>
    </location>
</feature>
<evidence type="ECO:0000256" key="7">
    <source>
        <dbReference type="ARBA" id="ARBA00023125"/>
    </source>
</evidence>
<dbReference type="PROSITE" id="PS01124">
    <property type="entry name" value="HTH_ARAC_FAMILY_2"/>
    <property type="match status" value="1"/>
</dbReference>
<evidence type="ECO:0000256" key="5">
    <source>
        <dbReference type="ARBA" id="ARBA00023012"/>
    </source>
</evidence>
<name>A0AB73T425_9FIRM</name>
<comment type="function">
    <text evidence="9">May play the central regulatory role in sporulation. It may be an element of the effector pathway responsible for the activation of sporulation genes in response to nutritional stress. Spo0A may act in concert with spo0H (a sigma factor) to control the expression of some genes that are critical to the sporulation process.</text>
</comment>
<dbReference type="CDD" id="cd17536">
    <property type="entry name" value="REC_YesN-like"/>
    <property type="match status" value="1"/>
</dbReference>
<gene>
    <name evidence="13" type="ORF">C7383_107196</name>
</gene>
<evidence type="ECO:0000259" key="12">
    <source>
        <dbReference type="PROSITE" id="PS50110"/>
    </source>
</evidence>
<sequence>MFRYIIVDDESVIRSGIKKMLEPLSGKLSCCGEAANGRDAVSLIESSMPDIAIIDMQMPIMSGSQLLPYLTAHYPDLQLIVISGYKDFDYIKTAMSANAIDYVLKPFSRKQMQETVQKAMERLNSAATINMQISSSEKAKEQAYYEYDLQMLRNLVLGNPVDSVEITSSQLGFLNAQEGLFLITFNATNPLDGAAVQAYLDDSGFHEIALYLAHLNNLYQGFVLLSVPGPSIPRSRELCCQIMQGLSALLNDNKVYVRFGISGMHSCLDQLPAAYDETCTALNTQPLYDSQQYYFFYTGEKDFQEIAWEKKDEFLFRLESGMNVQVRELLYDLSRCCLSAQSLTLGDVKYYLYSLTNQCWPIMNYYSKQFKPSISMQNIVKSIFSLDELIEYYQNFFTNLTTALNNNNVYAVDDVIEKARIYIERNYQKNLTTELMSCYFYLNPDYFSHLFRKRTGQKFVDYVNSVRIEKSKEMLSATDRKMYQIAKSVGYDNVKYFFRVFKKKEGMTPEQYRLRS</sequence>
<evidence type="ECO:0000259" key="11">
    <source>
        <dbReference type="PROSITE" id="PS01124"/>
    </source>
</evidence>
<keyword evidence="6" id="KW-0805">Transcription regulation</keyword>
<evidence type="ECO:0000256" key="2">
    <source>
        <dbReference type="ARBA" id="ARBA00018672"/>
    </source>
</evidence>
<dbReference type="PANTHER" id="PTHR42713:SF3">
    <property type="entry name" value="TRANSCRIPTIONAL REGULATORY PROTEIN HPTR"/>
    <property type="match status" value="1"/>
</dbReference>